<sequence>MTIKATYYGANGWLIEFDKIRILIDPWLNGDLTFPPGDWLIKGELRKELDPPDNINFLLLTQGQPDHAHPPTLQKINKSISVVASHAASKVVSRLGFKKVTTLKPGDCFTYKSLNIKATSGASVPNLENGYIIDNDLDSIYIEPHGYLDKKIKPRNINVLITPVIDFSLPFAGKFIRGKTVLPELLKLFNPSTVLASTTGGDITFTGVINNLIKVDGSVDDNKIFNDLNTNLINPEPLKQYIFSNS</sequence>
<dbReference type="InterPro" id="IPR036866">
    <property type="entry name" value="RibonucZ/Hydroxyglut_hydro"/>
</dbReference>
<dbReference type="RefSeq" id="WP_158466645.1">
    <property type="nucleotide sequence ID" value="NZ_QJUE01000002.1"/>
</dbReference>
<evidence type="ECO:0000313" key="2">
    <source>
        <dbReference type="Proteomes" id="UP000247807"/>
    </source>
</evidence>
<comment type="caution">
    <text evidence="1">The sequence shown here is derived from an EMBL/GenBank/DDBJ whole genome shotgun (WGS) entry which is preliminary data.</text>
</comment>
<keyword evidence="1" id="KW-0378">Hydrolase</keyword>
<dbReference type="EMBL" id="QJUE01000002">
    <property type="protein sequence ID" value="PYE03150.1"/>
    <property type="molecule type" value="Genomic_DNA"/>
</dbReference>
<dbReference type="PANTHER" id="PTHR36142:SF2">
    <property type="entry name" value="METALLO-HYDROLASE_OXIDOREDUCTASE SUPERFAMILY PROTEIN"/>
    <property type="match status" value="1"/>
</dbReference>
<dbReference type="GO" id="GO:0016787">
    <property type="term" value="F:hydrolase activity"/>
    <property type="evidence" value="ECO:0007669"/>
    <property type="project" value="UniProtKB-KW"/>
</dbReference>
<dbReference type="Proteomes" id="UP000247807">
    <property type="component" value="Unassembled WGS sequence"/>
</dbReference>
<dbReference type="PANTHER" id="PTHR36142">
    <property type="entry name" value="METALLO-HYDROLASE/OXIDOREDUCTASE SUPERFAMILY PROTEIN"/>
    <property type="match status" value="1"/>
</dbReference>
<gene>
    <name evidence="1" type="ORF">DNJ73_05280</name>
</gene>
<accession>A0A318R4V0</accession>
<dbReference type="Gene3D" id="3.60.15.10">
    <property type="entry name" value="Ribonuclease Z/Hydroxyacylglutathione hydrolase-like"/>
    <property type="match status" value="1"/>
</dbReference>
<organism evidence="1 2">
    <name type="scientific">Prochlorococcus marinus XMU1408</name>
    <dbReference type="NCBI Taxonomy" id="2213228"/>
    <lineage>
        <taxon>Bacteria</taxon>
        <taxon>Bacillati</taxon>
        <taxon>Cyanobacteriota</taxon>
        <taxon>Cyanophyceae</taxon>
        <taxon>Synechococcales</taxon>
        <taxon>Prochlorococcaceae</taxon>
        <taxon>Prochlorococcus</taxon>
    </lineage>
</organism>
<protein>
    <submittedName>
        <fullName evidence="1">MBL fold metallo-hydrolase</fullName>
    </submittedName>
</protein>
<dbReference type="AlphaFoldDB" id="A0A318R4V0"/>
<evidence type="ECO:0000313" key="1">
    <source>
        <dbReference type="EMBL" id="PYE03150.1"/>
    </source>
</evidence>
<dbReference type="Pfam" id="PF13483">
    <property type="entry name" value="Lactamase_B_3"/>
    <property type="match status" value="1"/>
</dbReference>
<dbReference type="OrthoDB" id="507726at2"/>
<reference evidence="1 2" key="1">
    <citation type="journal article" date="2018" name="Appl. Environ. Microbiol.">
        <title>Genome rearrangement shapes Prochlorococcus ecological adaptation.</title>
        <authorList>
            <person name="Yan W."/>
            <person name="Wei S."/>
            <person name="Wang Q."/>
            <person name="Xiao X."/>
            <person name="Zeng Q."/>
            <person name="Jiao N."/>
            <person name="Zhang R."/>
        </authorList>
    </citation>
    <scope>NUCLEOTIDE SEQUENCE [LARGE SCALE GENOMIC DNA]</scope>
    <source>
        <strain evidence="1 2">XMU1408</strain>
    </source>
</reference>
<name>A0A318R4V0_PROMR</name>
<dbReference type="SUPFAM" id="SSF56281">
    <property type="entry name" value="Metallo-hydrolase/oxidoreductase"/>
    <property type="match status" value="1"/>
</dbReference>
<proteinExistence type="predicted"/>